<keyword evidence="4" id="KW-0346">Stress response</keyword>
<dbReference type="PANTHER" id="PTHR14187:SF79">
    <property type="entry name" value="HSP70 FAMILY PROTEIN (AFU_ORTHOLOGUE AFUA_1G15200)"/>
    <property type="match status" value="1"/>
</dbReference>
<comment type="caution">
    <text evidence="4">The sequence shown here is derived from an EMBL/GenBank/DDBJ whole genome shotgun (WGS) entry which is preliminary data.</text>
</comment>
<dbReference type="InterPro" id="IPR037176">
    <property type="entry name" value="Osmotin/thaumatin-like_sf"/>
</dbReference>
<keyword evidence="5" id="KW-1185">Reference proteome</keyword>
<dbReference type="InterPro" id="IPR013126">
    <property type="entry name" value="Hsp_70_fam"/>
</dbReference>
<reference evidence="4 5" key="1">
    <citation type="journal article" date="2016" name="Genome Biol. Evol.">
        <title>Divergent and convergent evolution of fungal pathogenicity.</title>
        <authorList>
            <person name="Shang Y."/>
            <person name="Xiao G."/>
            <person name="Zheng P."/>
            <person name="Cen K."/>
            <person name="Zhan S."/>
            <person name="Wang C."/>
        </authorList>
    </citation>
    <scope>NUCLEOTIDE SEQUENCE [LARGE SCALE GENOMIC DNA]</scope>
    <source>
        <strain evidence="4 5">RCEF 3172</strain>
    </source>
</reference>
<evidence type="ECO:0000313" key="4">
    <source>
        <dbReference type="EMBL" id="OAA43341.1"/>
    </source>
</evidence>
<evidence type="ECO:0000313" key="5">
    <source>
        <dbReference type="Proteomes" id="UP000076863"/>
    </source>
</evidence>
<dbReference type="PRINTS" id="PR00347">
    <property type="entry name" value="THAUMATIN"/>
</dbReference>
<feature type="region of interest" description="Disordered" evidence="3">
    <location>
        <begin position="1"/>
        <end position="179"/>
    </location>
</feature>
<dbReference type="OrthoDB" id="2963168at2759"/>
<organism evidence="4 5">
    <name type="scientific">Beauveria brongniartii RCEF 3172</name>
    <dbReference type="NCBI Taxonomy" id="1081107"/>
    <lineage>
        <taxon>Eukaryota</taxon>
        <taxon>Fungi</taxon>
        <taxon>Dikarya</taxon>
        <taxon>Ascomycota</taxon>
        <taxon>Pezizomycotina</taxon>
        <taxon>Sordariomycetes</taxon>
        <taxon>Hypocreomycetidae</taxon>
        <taxon>Hypocreales</taxon>
        <taxon>Cordycipitaceae</taxon>
        <taxon>Beauveria</taxon>
        <taxon>Beauveria brongniartii</taxon>
    </lineage>
</organism>
<feature type="compositionally biased region" description="Pro residues" evidence="3">
    <location>
        <begin position="139"/>
        <end position="161"/>
    </location>
</feature>
<dbReference type="CDD" id="cd10170">
    <property type="entry name" value="ASKHA_NBD_HSP70"/>
    <property type="match status" value="1"/>
</dbReference>
<accession>A0A167E5J0</accession>
<gene>
    <name evidence="4" type="ORF">BBO_04484</name>
</gene>
<dbReference type="PANTHER" id="PTHR14187">
    <property type="entry name" value="ALPHA KINASE/ELONGATION FACTOR 2 KINASE"/>
    <property type="match status" value="1"/>
</dbReference>
<evidence type="ECO:0000256" key="1">
    <source>
        <dbReference type="ARBA" id="ARBA00022741"/>
    </source>
</evidence>
<feature type="compositionally biased region" description="Gly residues" evidence="3">
    <location>
        <begin position="125"/>
        <end position="138"/>
    </location>
</feature>
<sequence length="1265" mass="138158">MSSINSRLKNFGFGKRKSTASIQTVDGLPSTNTPPPGQIPQGNLAGLAPLTSSNSTTSLPMNHPGAGNRPPSYTANYPPGPPGQPLGRTSPLTQGPNRTPPSQMAGGPHPITTSPPLGYPPNMGPGMGGGHPMGHPGGPGGPPQGYPPPAGYPPGPPPPSGPMAQQQFGQNRAEVEGSTQSKAQLIVGIDFGTTFSGVAFAFATNNEAKEDIISEWPGAGSYTKQKIPTVLYYDQYQKVVGWGPDIADALAPTGYPKPGVQKVEWFKLQLMLSGNTYIDPINLPPLPPGKSEIDVAADYLFKLRQAVRIALQKALGEVFNREERNIRYYLTVPAIWNDAGKAATRAAAIQAGFLRDENDNRLTLVSEPEAAALFCSKTGLLNLKVHDAVLIVDCGGGTVDLIAYEVEEENPFTVAECTAGSGDSCGSTALNRNFSNILRTKIRKMKLPEGSKTAGRVYAKCIMDFENRIKADFRNNGQKWAVDVGIEAEYPDAGIEEGYMTFTNEEILQCFEPVVNRILELVRNQIIAIQAQNRTLQNILVVGGFGASEYLFQQIKLHVPPQFQSKVVRPMDSVAAIVKGAVTAGISERIITHRIARRHYLMGTLQPFKEGYHPEAYRVPSLDGKDRCKFTRQIFVQRGQKVKNGETVKVSFFRQVAPGATLMYEDVLYACDDDVCPEYTKDPRIKEVVTLTSDLSRKNLEKDFERMDTPQGTFYRVYFDIYLTLDGSEFSTELVCQGEVMGRCRARFSITIETFAYKVHPDEERPVLITQLIVLKPLRVDYYRDRFIWFALLLAEIFLDKTASTRIARISTTQRSIEAVSSAVLSTGANDGDELSFFDSMFEALMPQQLINMDSIAHWRDWFATSPSCLLQFGIMLTLIQCIGASSDYADLENWQAKFIEQTPRRDITSRGPPRAGDDTVPLVITNRCDTTIWPGTATQAGLGPGTGGFELNPGESKNLSVGSSWQGRVWGRTNCTVNGDSCACQTGDCFAKLDCDFSGAVPATLVEFNLAGGVNGMQTFYDISLVDGYNLPVGIEHIPSDNTSFIPPNLTNSACVATAGWLYDVSRTGTYYSNETYPIPLEKKETNDMLSKWCPWTNLAFPPKRPSDGIYPYPDDSIRRPSFSPCKSACVTTGSDRDCCIGKYHDPNICKPSSYSKTVKAVCPDAYSFAFDDQSSTFIVPKGGGWKIIWCPAGRSTDILKQLSAQMYELASGGKLSELSVRRLGNVSYVSSVKQSAVEQSGGNKVAYSLSMLFAASVLVLVMA</sequence>
<dbReference type="PROSITE" id="PS51367">
    <property type="entry name" value="THAUMATIN_2"/>
    <property type="match status" value="1"/>
</dbReference>
<evidence type="ECO:0000256" key="2">
    <source>
        <dbReference type="ARBA" id="ARBA00022840"/>
    </source>
</evidence>
<dbReference type="Gene3D" id="3.30.420.40">
    <property type="match status" value="3"/>
</dbReference>
<dbReference type="GO" id="GO:0005524">
    <property type="term" value="F:ATP binding"/>
    <property type="evidence" value="ECO:0007669"/>
    <property type="project" value="UniProtKB-KW"/>
</dbReference>
<dbReference type="InterPro" id="IPR001938">
    <property type="entry name" value="Thaumatin"/>
</dbReference>
<protein>
    <submittedName>
        <fullName evidence="4">Heat shock protein Hsp70</fullName>
    </submittedName>
</protein>
<dbReference type="Proteomes" id="UP000076863">
    <property type="component" value="Unassembled WGS sequence"/>
</dbReference>
<dbReference type="Pfam" id="PF00012">
    <property type="entry name" value="HSP70"/>
    <property type="match status" value="1"/>
</dbReference>
<dbReference type="GO" id="GO:0140662">
    <property type="term" value="F:ATP-dependent protein folding chaperone"/>
    <property type="evidence" value="ECO:0007669"/>
    <property type="project" value="InterPro"/>
</dbReference>
<dbReference type="Gene3D" id="2.60.110.10">
    <property type="entry name" value="Thaumatin"/>
    <property type="match status" value="1"/>
</dbReference>
<dbReference type="SMART" id="SM00205">
    <property type="entry name" value="THN"/>
    <property type="match status" value="1"/>
</dbReference>
<evidence type="ECO:0000256" key="3">
    <source>
        <dbReference type="SAM" id="MobiDB-lite"/>
    </source>
</evidence>
<dbReference type="EMBL" id="AZHA01000012">
    <property type="protein sequence ID" value="OAA43341.1"/>
    <property type="molecule type" value="Genomic_DNA"/>
</dbReference>
<dbReference type="Gene3D" id="3.90.640.10">
    <property type="entry name" value="Actin, Chain A, domain 4"/>
    <property type="match status" value="1"/>
</dbReference>
<dbReference type="Pfam" id="PF00314">
    <property type="entry name" value="Thaumatin"/>
    <property type="match status" value="1"/>
</dbReference>
<dbReference type="InterPro" id="IPR043129">
    <property type="entry name" value="ATPase_NBD"/>
</dbReference>
<dbReference type="SUPFAM" id="SSF53067">
    <property type="entry name" value="Actin-like ATPase domain"/>
    <property type="match status" value="2"/>
</dbReference>
<dbReference type="AlphaFoldDB" id="A0A167E5J0"/>
<feature type="compositionally biased region" description="Polar residues" evidence="3">
    <location>
        <begin position="90"/>
        <end position="102"/>
    </location>
</feature>
<name>A0A167E5J0_9HYPO</name>
<keyword evidence="2" id="KW-0067">ATP-binding</keyword>
<keyword evidence="1" id="KW-0547">Nucleotide-binding</keyword>
<dbReference type="SUPFAM" id="SSF49870">
    <property type="entry name" value="Osmotin, thaumatin-like protein"/>
    <property type="match status" value="1"/>
</dbReference>
<proteinExistence type="predicted"/>